<protein>
    <submittedName>
        <fullName evidence="3">DamX-like protein</fullName>
    </submittedName>
</protein>
<dbReference type="InterPro" id="IPR036680">
    <property type="entry name" value="SPOR-like_sf"/>
</dbReference>
<evidence type="ECO:0000313" key="3">
    <source>
        <dbReference type="EMBL" id="MDT0582333.1"/>
    </source>
</evidence>
<dbReference type="RefSeq" id="WP_311361097.1">
    <property type="nucleotide sequence ID" value="NZ_JAVRIE010000002.1"/>
</dbReference>
<organism evidence="3 4">
    <name type="scientific">Brumicola blandensis</name>
    <dbReference type="NCBI Taxonomy" id="3075611"/>
    <lineage>
        <taxon>Bacteria</taxon>
        <taxon>Pseudomonadati</taxon>
        <taxon>Pseudomonadota</taxon>
        <taxon>Gammaproteobacteria</taxon>
        <taxon>Alteromonadales</taxon>
        <taxon>Alteromonadaceae</taxon>
        <taxon>Brumicola</taxon>
    </lineage>
</organism>
<dbReference type="AlphaFoldDB" id="A0AAW8QYU1"/>
<feature type="transmembrane region" description="Helical" evidence="2">
    <location>
        <begin position="201"/>
        <end position="222"/>
    </location>
</feature>
<proteinExistence type="predicted"/>
<comment type="caution">
    <text evidence="3">The sequence shown here is derived from an EMBL/GenBank/DDBJ whole genome shotgun (WGS) entry which is preliminary data.</text>
</comment>
<gene>
    <name evidence="3" type="ORF">RM544_07265</name>
</gene>
<dbReference type="EMBL" id="JAVRIE010000002">
    <property type="protein sequence ID" value="MDT0582333.1"/>
    <property type="molecule type" value="Genomic_DNA"/>
</dbReference>
<name>A0AAW8QYU1_9ALTE</name>
<reference evidence="3 4" key="1">
    <citation type="submission" date="2023-09" db="EMBL/GenBank/DDBJ databases">
        <authorList>
            <person name="Rey-Velasco X."/>
        </authorList>
    </citation>
    <scope>NUCLEOTIDE SEQUENCE [LARGE SCALE GENOMIC DNA]</scope>
    <source>
        <strain evidence="3 4">W409</strain>
    </source>
</reference>
<sequence length="480" mass="54410">MSELQDRLKHLVNYSSQLIFVSGDTIAQQQRSLEDFLSLQQENTEISYFTAELSMESADLRRIICRQLLGQKVGSFVRPLKELLKGLVDQPGPFLLCIKQSQMLPNDFLQELWEWVIESKAVSSDHHVNVILFGETAWAEKAKKWLPKKNSSRPVLLSSESIDTTTFDTNALEGLMAESKRPLSLRFMDDEDPVPLVTKKWFISSVLALLLLVFIGIMAWQYPQQIKHLLKTGELPREESIVADELAEINQVLDQKLRLDETEAEPAMPQTKVETEALIPEDPIDTETPIELVTSWQDAKEASEEKVADLKQKIDEENRQQAEQAKATESQQPDQSVAEEGDFAVPDIISVEQLDQQLGDSLLDAEDKIDDTDTPEQGPNYEFDESMLLSLEEPGVLLQLSGIQNRSVLNEFITDNNLENKVWVYQTTRYGGAWHVVVLNQRFDSLNDARAAVSGLSQNIQDTEPFAKDLSQIKLEIIQR</sequence>
<evidence type="ECO:0000313" key="4">
    <source>
        <dbReference type="Proteomes" id="UP001249020"/>
    </source>
</evidence>
<evidence type="ECO:0000256" key="1">
    <source>
        <dbReference type="SAM" id="MobiDB-lite"/>
    </source>
</evidence>
<feature type="compositionally biased region" description="Polar residues" evidence="1">
    <location>
        <begin position="321"/>
        <end position="335"/>
    </location>
</feature>
<evidence type="ECO:0000256" key="2">
    <source>
        <dbReference type="SAM" id="Phobius"/>
    </source>
</evidence>
<dbReference type="Gene3D" id="3.30.70.1070">
    <property type="entry name" value="Sporulation related repeat"/>
    <property type="match status" value="1"/>
</dbReference>
<keyword evidence="2" id="KW-1133">Transmembrane helix</keyword>
<dbReference type="GO" id="GO:0042834">
    <property type="term" value="F:peptidoglycan binding"/>
    <property type="evidence" value="ECO:0007669"/>
    <property type="project" value="InterPro"/>
</dbReference>
<keyword evidence="4" id="KW-1185">Reference proteome</keyword>
<keyword evidence="2" id="KW-0472">Membrane</keyword>
<dbReference type="Proteomes" id="UP001249020">
    <property type="component" value="Unassembled WGS sequence"/>
</dbReference>
<accession>A0AAW8QYU1</accession>
<feature type="region of interest" description="Disordered" evidence="1">
    <location>
        <begin position="261"/>
        <end position="288"/>
    </location>
</feature>
<feature type="region of interest" description="Disordered" evidence="1">
    <location>
        <begin position="318"/>
        <end position="339"/>
    </location>
</feature>
<keyword evidence="2" id="KW-0812">Transmembrane</keyword>